<dbReference type="SMART" id="SM00595">
    <property type="entry name" value="MADF"/>
    <property type="match status" value="1"/>
</dbReference>
<dbReference type="GO" id="GO:0003677">
    <property type="term" value="F:DNA binding"/>
    <property type="evidence" value="ECO:0007669"/>
    <property type="project" value="InterPro"/>
</dbReference>
<keyword evidence="1" id="KW-0539">Nucleus</keyword>
<dbReference type="PROSITE" id="PS51031">
    <property type="entry name" value="BESS"/>
    <property type="match status" value="1"/>
</dbReference>
<dbReference type="EMBL" id="GAMC01014102">
    <property type="protein sequence ID" value="JAB92453.1"/>
    <property type="molecule type" value="mRNA"/>
</dbReference>
<feature type="compositionally biased region" description="Polar residues" evidence="2">
    <location>
        <begin position="133"/>
        <end position="155"/>
    </location>
</feature>
<dbReference type="Pfam" id="PF10545">
    <property type="entry name" value="MADF_DNA_bdg"/>
    <property type="match status" value="1"/>
</dbReference>
<accession>W8B616</accession>
<proteinExistence type="evidence at transcript level"/>
<dbReference type="PROSITE" id="PS51029">
    <property type="entry name" value="MADF"/>
    <property type="match status" value="1"/>
</dbReference>
<evidence type="ECO:0000259" key="3">
    <source>
        <dbReference type="PROSITE" id="PS51029"/>
    </source>
</evidence>
<comment type="subcellular location">
    <subcellularLocation>
        <location evidence="1">Nucleus</location>
    </subcellularLocation>
</comment>
<evidence type="ECO:0000256" key="1">
    <source>
        <dbReference type="PROSITE-ProRule" id="PRU00371"/>
    </source>
</evidence>
<reference evidence="5" key="1">
    <citation type="submission" date="2013-07" db="EMBL/GenBank/DDBJ databases">
        <authorList>
            <person name="Geib S."/>
        </authorList>
    </citation>
    <scope>NUCLEOTIDE SEQUENCE</scope>
</reference>
<dbReference type="PANTHER" id="PTHR12243:SF60">
    <property type="entry name" value="SI:CH211-15D5.12-RELATED"/>
    <property type="match status" value="1"/>
</dbReference>
<evidence type="ECO:0008006" key="6">
    <source>
        <dbReference type="Google" id="ProtNLM"/>
    </source>
</evidence>
<evidence type="ECO:0000259" key="4">
    <source>
        <dbReference type="PROSITE" id="PS51031"/>
    </source>
</evidence>
<name>W8B616_CERCA</name>
<feature type="domain" description="BESS" evidence="4">
    <location>
        <begin position="216"/>
        <end position="255"/>
    </location>
</feature>
<dbReference type="OrthoDB" id="6147983at2759"/>
<dbReference type="InterPro" id="IPR039353">
    <property type="entry name" value="TF_Adf1"/>
</dbReference>
<feature type="domain" description="MADF" evidence="3">
    <location>
        <begin position="12"/>
        <end position="99"/>
    </location>
</feature>
<dbReference type="InterPro" id="IPR006578">
    <property type="entry name" value="MADF-dom"/>
</dbReference>
<feature type="region of interest" description="Disordered" evidence="2">
    <location>
        <begin position="133"/>
        <end position="201"/>
    </location>
</feature>
<sequence length="256" mass="29952">MDDLEEQKFNVRFVHTVEKYPVIYNTNLRDFKQKRSILAREEAWKAIAEKFNSEVFPLQKKWKRFRTTLQQNLNQNKRFETSRLYYLYDHLKFLIPYVKVTNGNHKSKANYEEEKEGEEEYEIVDEIDGIDQNTMSYESNDSDEISTTKQRQSLSLLEGEPIQKPTKPRQGLKRKSNAFSNGDFRNSAHSTPLSNVTPGASSSIGNIELELSTRCENDKTHFLSSLIPDLDEMSNSQMRHFKVKVLELIDEILTEN</sequence>
<dbReference type="GO" id="GO:0005667">
    <property type="term" value="C:transcription regulator complex"/>
    <property type="evidence" value="ECO:0007669"/>
    <property type="project" value="TreeGrafter"/>
</dbReference>
<evidence type="ECO:0000256" key="2">
    <source>
        <dbReference type="SAM" id="MobiDB-lite"/>
    </source>
</evidence>
<dbReference type="GO" id="GO:0005634">
    <property type="term" value="C:nucleus"/>
    <property type="evidence" value="ECO:0007669"/>
    <property type="project" value="UniProtKB-SubCell"/>
</dbReference>
<feature type="compositionally biased region" description="Polar residues" evidence="2">
    <location>
        <begin position="177"/>
        <end position="201"/>
    </location>
</feature>
<dbReference type="AlphaFoldDB" id="W8B616"/>
<dbReference type="InterPro" id="IPR004210">
    <property type="entry name" value="BESS_motif"/>
</dbReference>
<reference evidence="5" key="2">
    <citation type="journal article" date="2014" name="BMC Genomics">
        <title>A genomic perspective to assessing quality of mass-reared SIT flies used in Mediterranean fruit fly (Ceratitis capitata) eradication in California.</title>
        <authorList>
            <person name="Calla B."/>
            <person name="Hall B."/>
            <person name="Hou S."/>
            <person name="Geib S.M."/>
        </authorList>
    </citation>
    <scope>NUCLEOTIDE SEQUENCE</scope>
</reference>
<organism evidence="5">
    <name type="scientific">Ceratitis capitata</name>
    <name type="common">Mediterranean fruit fly</name>
    <name type="synonym">Tephritis capitata</name>
    <dbReference type="NCBI Taxonomy" id="7213"/>
    <lineage>
        <taxon>Eukaryota</taxon>
        <taxon>Metazoa</taxon>
        <taxon>Ecdysozoa</taxon>
        <taxon>Arthropoda</taxon>
        <taxon>Hexapoda</taxon>
        <taxon>Insecta</taxon>
        <taxon>Pterygota</taxon>
        <taxon>Neoptera</taxon>
        <taxon>Endopterygota</taxon>
        <taxon>Diptera</taxon>
        <taxon>Brachycera</taxon>
        <taxon>Muscomorpha</taxon>
        <taxon>Tephritoidea</taxon>
        <taxon>Tephritidae</taxon>
        <taxon>Ceratitis</taxon>
        <taxon>Ceratitis</taxon>
    </lineage>
</organism>
<dbReference type="GO" id="GO:0006357">
    <property type="term" value="P:regulation of transcription by RNA polymerase II"/>
    <property type="evidence" value="ECO:0007669"/>
    <property type="project" value="TreeGrafter"/>
</dbReference>
<dbReference type="PANTHER" id="PTHR12243">
    <property type="entry name" value="MADF DOMAIN TRANSCRIPTION FACTOR"/>
    <property type="match status" value="1"/>
</dbReference>
<evidence type="ECO:0000313" key="5">
    <source>
        <dbReference type="EMBL" id="JAB92453.1"/>
    </source>
</evidence>
<protein>
    <recommendedName>
        <fullName evidence="6">Transcription factor Adf-1</fullName>
    </recommendedName>
</protein>
<feature type="compositionally biased region" description="Basic residues" evidence="2">
    <location>
        <begin position="166"/>
        <end position="176"/>
    </location>
</feature>